<comment type="similarity">
    <text evidence="2">Belongs to the MnmG family.</text>
</comment>
<feature type="compositionally biased region" description="Low complexity" evidence="5">
    <location>
        <begin position="889"/>
        <end position="899"/>
    </location>
</feature>
<dbReference type="SMART" id="SM01228">
    <property type="entry name" value="GIDA_assoc_3"/>
    <property type="match status" value="1"/>
</dbReference>
<feature type="compositionally biased region" description="Low complexity" evidence="5">
    <location>
        <begin position="1076"/>
        <end position="1086"/>
    </location>
</feature>
<proteinExistence type="inferred from homology"/>
<feature type="region of interest" description="Disordered" evidence="5">
    <location>
        <begin position="1049"/>
        <end position="1134"/>
    </location>
</feature>
<feature type="region of interest" description="Disordered" evidence="5">
    <location>
        <begin position="707"/>
        <end position="727"/>
    </location>
</feature>
<feature type="domain" description="tRNA uridine 5-carboxymethylaminomethyl modification enzyme C-terminal subdomain" evidence="6">
    <location>
        <begin position="500"/>
        <end position="571"/>
    </location>
</feature>
<dbReference type="InterPro" id="IPR036188">
    <property type="entry name" value="FAD/NAD-bd_sf"/>
</dbReference>
<evidence type="ECO:0000256" key="2">
    <source>
        <dbReference type="ARBA" id="ARBA00007653"/>
    </source>
</evidence>
<feature type="compositionally biased region" description="Basic and acidic residues" evidence="5">
    <location>
        <begin position="1049"/>
        <end position="1071"/>
    </location>
</feature>
<dbReference type="Proteomes" id="UP001165083">
    <property type="component" value="Unassembled WGS sequence"/>
</dbReference>
<dbReference type="SUPFAM" id="SSF51905">
    <property type="entry name" value="FAD/NAD(P)-binding domain"/>
    <property type="match status" value="2"/>
</dbReference>
<dbReference type="InterPro" id="IPR002218">
    <property type="entry name" value="MnmG-rel"/>
</dbReference>
<dbReference type="EMBL" id="BSXW01000035">
    <property type="protein sequence ID" value="GMF10250.1"/>
    <property type="molecule type" value="Genomic_DNA"/>
</dbReference>
<dbReference type="PANTHER" id="PTHR11806">
    <property type="entry name" value="GLUCOSE INHIBITED DIVISION PROTEIN A"/>
    <property type="match status" value="1"/>
</dbReference>
<comment type="cofactor">
    <cofactor evidence="1">
        <name>FAD</name>
        <dbReference type="ChEBI" id="CHEBI:57692"/>
    </cofactor>
</comment>
<feature type="region of interest" description="Disordered" evidence="5">
    <location>
        <begin position="887"/>
        <end position="911"/>
    </location>
</feature>
<dbReference type="Pfam" id="PF01134">
    <property type="entry name" value="GIDA"/>
    <property type="match status" value="1"/>
</dbReference>
<evidence type="ECO:0000256" key="1">
    <source>
        <dbReference type="ARBA" id="ARBA00001974"/>
    </source>
</evidence>
<dbReference type="InterPro" id="IPR047001">
    <property type="entry name" value="MnmG_C_subdom"/>
</dbReference>
<dbReference type="GO" id="GO:0005737">
    <property type="term" value="C:cytoplasm"/>
    <property type="evidence" value="ECO:0007669"/>
    <property type="project" value="UniProtKB-ARBA"/>
</dbReference>
<dbReference type="Gene3D" id="1.10.150.570">
    <property type="entry name" value="GidA associated domain, C-terminal subdomain"/>
    <property type="match status" value="1"/>
</dbReference>
<dbReference type="NCBIfam" id="TIGR00136">
    <property type="entry name" value="mnmG_gidA"/>
    <property type="match status" value="1"/>
</dbReference>
<dbReference type="PANTHER" id="PTHR11806:SF0">
    <property type="entry name" value="PROTEIN MTO1 HOMOLOG, MITOCHONDRIAL"/>
    <property type="match status" value="1"/>
</dbReference>
<keyword evidence="4" id="KW-0274">FAD</keyword>
<reference evidence="7" key="1">
    <citation type="submission" date="2023-04" db="EMBL/GenBank/DDBJ databases">
        <title>Phytophthora lilii NBRC 32176.</title>
        <authorList>
            <person name="Ichikawa N."/>
            <person name="Sato H."/>
            <person name="Tonouchi N."/>
        </authorList>
    </citation>
    <scope>NUCLEOTIDE SEQUENCE</scope>
    <source>
        <strain evidence="7">NBRC 32176</strain>
    </source>
</reference>
<sequence>MGQVADSAGIQFRMLNSAKGPAVRGPRAQMDRDLYQQGMQKALRELPNLWLVEDGVDDLMLEKLSESENEAEERVKGVVTSSGREIQASQVVITTGTFLRGMIYQGPDIRIPAGRHMRDSDGLEPPAVGLAQTLERCKFPLGRLKTGTPPRLDGRTIDYTGLEIQPSDDPPKPFSFLSEHKQVPLADQQVVCHATYTNEESHRIVRDNLHMLPQYDGGRDGEGVGPRYCPSIDAKVVRFADRSRHQLWLEPEGLNTHIVYPNGISTALPEKLQLELLRTIRGLEKVELVRAGYSVEYDYVDPRSLHPTLETKKLPGLFLAGQINGTTGYEEAAAQGIVAGMNAGLSAMGKEPLVLDRADAFTGVLIDDLISLGTTEPYRMFTSRSEFRLLLRADNADLRLTRKAFEHGAGIPSARMEKLERKEKAMEYARKALDEFVRDPHEWNRYGVKVGLDGVKRSAAQILAFSTVTPQDIERIWREVNYEHADALPDEIKELMKTECLYATQLRAQHQEIRVFRNKQHVQIPEWVDYSELPMISNEEREKLQRAQPATIHAASRIAGIRSATLLLLYQYAMRQPHDGLTKKQRRRKAIAQRNSTAILRGSSLADIAQDPKGLQDMGAATSTGLVDCVLDGDIQELKELLLDHEVEVKSSGDSTAATKDSAWELELEEAVHTVVASELESGQHLQQLQIALELLLQARPEAWSSTVSSQDSNNEEGNGTSRTSNSAGWSACHRACATGNLAFVAFVLKHHPAQFDLQFRDTFGIFPIDLVPPELIMSAAEIADNLQGEHDEMKPTTARARRCIALRRLRERKAMLQDQQVRNLLRESKSEVNSTTNNQEENGQPFFNGYFQLIWRELGDPRSEEPHYDPRVTRLRDENVRFLDQEAPVQPQQPLQVQDSQAEPTETNEELNSRFINDPSANSVVEGCFPVDVNHLPADSVCHVMFIACDRHMLHRTIALSTEGLAVQTADIGDPDSDDYYSDSTSEEDEYDEDTTERKQEEEVKQPGYTFFVGGEEFSHPNSVFAGQSFPDVEAFESFLRELRVKKQRRLQEKQEQREKEALQMKKDESQDPPVQYQQQQQEASQEAEEVAVKTGGDEISESRHGEEVRPAEQPAETAEYNLSNQDDDEAGE</sequence>
<comment type="caution">
    <text evidence="7">The sequence shown here is derived from an EMBL/GenBank/DDBJ whole genome shotgun (WGS) entry which is preliminary data.</text>
</comment>
<feature type="compositionally biased region" description="Acidic residues" evidence="5">
    <location>
        <begin position="974"/>
        <end position="996"/>
    </location>
</feature>
<dbReference type="InterPro" id="IPR004416">
    <property type="entry name" value="MnmG"/>
</dbReference>
<evidence type="ECO:0000259" key="6">
    <source>
        <dbReference type="SMART" id="SM01228"/>
    </source>
</evidence>
<dbReference type="InterPro" id="IPR049312">
    <property type="entry name" value="GIDA_C_N"/>
</dbReference>
<gene>
    <name evidence="7" type="ORF">Plil01_000107900</name>
</gene>
<evidence type="ECO:0000256" key="3">
    <source>
        <dbReference type="ARBA" id="ARBA00022630"/>
    </source>
</evidence>
<dbReference type="InterPro" id="IPR020595">
    <property type="entry name" value="MnmG-rel_CS"/>
</dbReference>
<protein>
    <submittedName>
        <fullName evidence="7">Unnamed protein product</fullName>
    </submittedName>
</protein>
<dbReference type="InterPro" id="IPR026904">
    <property type="entry name" value="MnmG_C"/>
</dbReference>
<feature type="region of interest" description="Disordered" evidence="5">
    <location>
        <begin position="971"/>
        <end position="1007"/>
    </location>
</feature>
<keyword evidence="8" id="KW-1185">Reference proteome</keyword>
<dbReference type="AlphaFoldDB" id="A0A9W6TET5"/>
<dbReference type="Pfam" id="PF21680">
    <property type="entry name" value="GIDA_C_1st"/>
    <property type="match status" value="1"/>
</dbReference>
<dbReference type="PROSITE" id="PS01280">
    <property type="entry name" value="GIDA_1"/>
    <property type="match status" value="1"/>
</dbReference>
<dbReference type="GO" id="GO:0050660">
    <property type="term" value="F:flavin adenine dinucleotide binding"/>
    <property type="evidence" value="ECO:0007669"/>
    <property type="project" value="InterPro"/>
</dbReference>
<accession>A0A9W6TET5</accession>
<dbReference type="FunFam" id="3.50.50.60:FF:000002">
    <property type="entry name" value="tRNA uridine 5-carboxymethylaminomethyl modification enzyme MnmG"/>
    <property type="match status" value="1"/>
</dbReference>
<dbReference type="PROSITE" id="PS01281">
    <property type="entry name" value="GIDA_2"/>
    <property type="match status" value="1"/>
</dbReference>
<dbReference type="InterPro" id="IPR040131">
    <property type="entry name" value="MnmG_N"/>
</dbReference>
<keyword evidence="3" id="KW-0285">Flavoprotein</keyword>
<dbReference type="Pfam" id="PF13932">
    <property type="entry name" value="SAM_GIDA_C"/>
    <property type="match status" value="1"/>
</dbReference>
<dbReference type="Gene3D" id="3.50.50.60">
    <property type="entry name" value="FAD/NAD(P)-binding domain"/>
    <property type="match status" value="2"/>
</dbReference>
<evidence type="ECO:0000256" key="5">
    <source>
        <dbReference type="SAM" id="MobiDB-lite"/>
    </source>
</evidence>
<organism evidence="7 8">
    <name type="scientific">Phytophthora lilii</name>
    <dbReference type="NCBI Taxonomy" id="2077276"/>
    <lineage>
        <taxon>Eukaryota</taxon>
        <taxon>Sar</taxon>
        <taxon>Stramenopiles</taxon>
        <taxon>Oomycota</taxon>
        <taxon>Peronosporomycetes</taxon>
        <taxon>Peronosporales</taxon>
        <taxon>Peronosporaceae</taxon>
        <taxon>Phytophthora</taxon>
    </lineage>
</organism>
<dbReference type="OrthoDB" id="3329at2759"/>
<evidence type="ECO:0000313" key="8">
    <source>
        <dbReference type="Proteomes" id="UP001165083"/>
    </source>
</evidence>
<evidence type="ECO:0000313" key="7">
    <source>
        <dbReference type="EMBL" id="GMF10250.1"/>
    </source>
</evidence>
<name>A0A9W6TET5_9STRA</name>
<feature type="compositionally biased region" description="Basic and acidic residues" evidence="5">
    <location>
        <begin position="1102"/>
        <end position="1112"/>
    </location>
</feature>
<dbReference type="InterPro" id="IPR044920">
    <property type="entry name" value="MnmG_C_subdom_sf"/>
</dbReference>
<dbReference type="GO" id="GO:0002098">
    <property type="term" value="P:tRNA wobble uridine modification"/>
    <property type="evidence" value="ECO:0007669"/>
    <property type="project" value="InterPro"/>
</dbReference>
<evidence type="ECO:0000256" key="4">
    <source>
        <dbReference type="ARBA" id="ARBA00022827"/>
    </source>
</evidence>
<feature type="compositionally biased region" description="Basic and acidic residues" evidence="5">
    <location>
        <begin position="997"/>
        <end position="1006"/>
    </location>
</feature>
<dbReference type="GO" id="GO:0030488">
    <property type="term" value="P:tRNA methylation"/>
    <property type="evidence" value="ECO:0007669"/>
    <property type="project" value="TreeGrafter"/>
</dbReference>